<name>A0A852V4I1_9BACT</name>
<dbReference type="PANTHER" id="PTHR37017:SF11">
    <property type="entry name" value="ESTERASE_LIPASE_THIOESTERASE DOMAIN-CONTAINING PROTEIN"/>
    <property type="match status" value="1"/>
</dbReference>
<dbReference type="Pfam" id="PF12697">
    <property type="entry name" value="Abhydrolase_6"/>
    <property type="match status" value="1"/>
</dbReference>
<organism evidence="3 4">
    <name type="scientific">Tunturiibacter lichenicola</name>
    <dbReference type="NCBI Taxonomy" id="2051959"/>
    <lineage>
        <taxon>Bacteria</taxon>
        <taxon>Pseudomonadati</taxon>
        <taxon>Acidobacteriota</taxon>
        <taxon>Terriglobia</taxon>
        <taxon>Terriglobales</taxon>
        <taxon>Acidobacteriaceae</taxon>
        <taxon>Tunturiibacter</taxon>
    </lineage>
</organism>
<dbReference type="PANTHER" id="PTHR37017">
    <property type="entry name" value="AB HYDROLASE-1 DOMAIN-CONTAINING PROTEIN-RELATED"/>
    <property type="match status" value="1"/>
</dbReference>
<feature type="chain" id="PRO_5032810596" evidence="1">
    <location>
        <begin position="28"/>
        <end position="262"/>
    </location>
</feature>
<gene>
    <name evidence="3" type="ORF">HDF08_000025</name>
</gene>
<dbReference type="EMBL" id="JACCCU010000001">
    <property type="protein sequence ID" value="NYF87958.1"/>
    <property type="molecule type" value="Genomic_DNA"/>
</dbReference>
<feature type="domain" description="AB hydrolase-1" evidence="2">
    <location>
        <begin position="38"/>
        <end position="253"/>
    </location>
</feature>
<dbReference type="Proteomes" id="UP000564385">
    <property type="component" value="Unassembled WGS sequence"/>
</dbReference>
<protein>
    <submittedName>
        <fullName evidence="3">Pimeloyl-ACP methyl ester carboxylesterase</fullName>
    </submittedName>
</protein>
<dbReference type="AlphaFoldDB" id="A0A852V4I1"/>
<keyword evidence="1" id="KW-0732">Signal</keyword>
<evidence type="ECO:0000313" key="3">
    <source>
        <dbReference type="EMBL" id="NYF87958.1"/>
    </source>
</evidence>
<sequence>MSISRNLQSAVLAAGLAASTAGSSAVAQTSAPEPVKNVVLVHGAWVDGSSWSKVIPLLEAKGLHVVSVQIPLTSLADDVAATNRALALIDAPVILVGHSYGGVVITQAGSDPKVKGLVYIAAFAPDAGESVFSLAKSSPVQPPALAQIVPDSTGFTKISKQGIDEDFAEELSTTDKAVLFATQVPASAPNALGAPVTEVAWKAKPSWTLITLNDRVLPFQAQQAMAQRSGAHVTSVGSSHLVILAHPKDVAEVIERAANGTK</sequence>
<feature type="signal peptide" evidence="1">
    <location>
        <begin position="1"/>
        <end position="27"/>
    </location>
</feature>
<dbReference type="InterPro" id="IPR029058">
    <property type="entry name" value="AB_hydrolase_fold"/>
</dbReference>
<comment type="caution">
    <text evidence="3">The sequence shown here is derived from an EMBL/GenBank/DDBJ whole genome shotgun (WGS) entry which is preliminary data.</text>
</comment>
<evidence type="ECO:0000313" key="4">
    <source>
        <dbReference type="Proteomes" id="UP000564385"/>
    </source>
</evidence>
<accession>A0A852V4I1</accession>
<proteinExistence type="predicted"/>
<dbReference type="InterPro" id="IPR000073">
    <property type="entry name" value="AB_hydrolase_1"/>
</dbReference>
<evidence type="ECO:0000256" key="1">
    <source>
        <dbReference type="SAM" id="SignalP"/>
    </source>
</evidence>
<evidence type="ECO:0000259" key="2">
    <source>
        <dbReference type="Pfam" id="PF12697"/>
    </source>
</evidence>
<dbReference type="InterPro" id="IPR052897">
    <property type="entry name" value="Sec-Metab_Biosynth_Hydrolase"/>
</dbReference>
<dbReference type="SUPFAM" id="SSF53474">
    <property type="entry name" value="alpha/beta-Hydrolases"/>
    <property type="match status" value="1"/>
</dbReference>
<dbReference type="Gene3D" id="3.40.50.1820">
    <property type="entry name" value="alpha/beta hydrolase"/>
    <property type="match status" value="1"/>
</dbReference>
<reference evidence="3 4" key="1">
    <citation type="submission" date="2020-07" db="EMBL/GenBank/DDBJ databases">
        <title>Genomic Encyclopedia of Type Strains, Phase IV (KMG-V): Genome sequencing to study the core and pangenomes of soil and plant-associated prokaryotes.</title>
        <authorList>
            <person name="Whitman W."/>
        </authorList>
    </citation>
    <scope>NUCLEOTIDE SEQUENCE [LARGE SCALE GENOMIC DNA]</scope>
    <source>
        <strain evidence="3 4">M8UP22</strain>
    </source>
</reference>